<dbReference type="Pfam" id="PF07707">
    <property type="entry name" value="BACK"/>
    <property type="match status" value="1"/>
</dbReference>
<dbReference type="SMART" id="SM00225">
    <property type="entry name" value="BTB"/>
    <property type="match status" value="1"/>
</dbReference>
<name>A0A397HCR0_9GLOM</name>
<gene>
    <name evidence="3" type="ORF">Glove_350g36</name>
</gene>
<dbReference type="EMBL" id="PQFF01000320">
    <property type="protein sequence ID" value="RHZ60895.1"/>
    <property type="molecule type" value="Genomic_DNA"/>
</dbReference>
<keyword evidence="4" id="KW-1185">Reference proteome</keyword>
<evidence type="ECO:0000313" key="4">
    <source>
        <dbReference type="Proteomes" id="UP000266861"/>
    </source>
</evidence>
<reference evidence="3 4" key="1">
    <citation type="submission" date="2018-08" db="EMBL/GenBank/DDBJ databases">
        <title>Genome and evolution of the arbuscular mycorrhizal fungus Diversispora epigaea (formerly Glomus versiforme) and its bacterial endosymbionts.</title>
        <authorList>
            <person name="Sun X."/>
            <person name="Fei Z."/>
            <person name="Harrison M."/>
        </authorList>
    </citation>
    <scope>NUCLEOTIDE SEQUENCE [LARGE SCALE GENOMIC DNA]</scope>
    <source>
        <strain evidence="3 4">IT104</strain>
    </source>
</reference>
<comment type="caution">
    <text evidence="3">The sequence shown here is derived from an EMBL/GenBank/DDBJ whole genome shotgun (WGS) entry which is preliminary data.</text>
</comment>
<dbReference type="InterPro" id="IPR052407">
    <property type="entry name" value="BTB_POZ_domain_cont_9"/>
</dbReference>
<dbReference type="GO" id="GO:0005737">
    <property type="term" value="C:cytoplasm"/>
    <property type="evidence" value="ECO:0007669"/>
    <property type="project" value="TreeGrafter"/>
</dbReference>
<feature type="domain" description="BTB" evidence="1">
    <location>
        <begin position="23"/>
        <end position="95"/>
    </location>
</feature>
<dbReference type="PANTHER" id="PTHR46306:SF1">
    <property type="entry name" value="BTB_POZ DOMAIN-CONTAINING PROTEIN 9"/>
    <property type="match status" value="1"/>
</dbReference>
<dbReference type="InterPro" id="IPR006571">
    <property type="entry name" value="TLDc_dom"/>
</dbReference>
<dbReference type="Gene3D" id="3.30.710.10">
    <property type="entry name" value="Potassium Channel Kv1.1, Chain A"/>
    <property type="match status" value="1"/>
</dbReference>
<proteinExistence type="predicted"/>
<dbReference type="Proteomes" id="UP000266861">
    <property type="component" value="Unassembled WGS sequence"/>
</dbReference>
<organism evidence="3 4">
    <name type="scientific">Diversispora epigaea</name>
    <dbReference type="NCBI Taxonomy" id="1348612"/>
    <lineage>
        <taxon>Eukaryota</taxon>
        <taxon>Fungi</taxon>
        <taxon>Fungi incertae sedis</taxon>
        <taxon>Mucoromycota</taxon>
        <taxon>Glomeromycotina</taxon>
        <taxon>Glomeromycetes</taxon>
        <taxon>Diversisporales</taxon>
        <taxon>Diversisporaceae</taxon>
        <taxon>Diversispora</taxon>
    </lineage>
</organism>
<feature type="domain" description="TLDc" evidence="2">
    <location>
        <begin position="305"/>
        <end position="492"/>
    </location>
</feature>
<dbReference type="InterPro" id="IPR011705">
    <property type="entry name" value="BACK"/>
</dbReference>
<sequence length="634" mass="73980">MINEFFDRLSIDLTQLLENPIDYNVTIEIDEAPNNQIFKVHSYILLSRSPYFKKKFSETPFNDDHVKALKMSDISVKLFNIIIKYIYGGIISLEKLETSIVFDLLITSNEFELDELVKYLQTHLVNNNASWLKSNFAKVHLTSYEVKNLGIIQKFCNDIIAKHPNTIFGSDNFHTLPEDALISILKRDDLQLEESKIWEYVIQWGKAKNSTLPTNLDEWTNDNFLTLKETLKKCLPHIRYFYISGEDVLDKLYSYLQLLEHQLWLDINTRLIAPNRSIVSIVLPPRKLLNIAVPTRTTPIPLFSDIITDEHALEISSWINKLETNYIEDNPYEFKLLARGSRDGFDVSTIYNICDKISNTVIILKVEGTGEILGGYNPLEWDDNSDQYKYTQDSFVFSLKTENLEKSILSRVIKKFGYAINNYPKDSCLSFGDALHLVSNLNTEKKCFCRDNTSYPIPIRSGEFILPYVCFAFKTYEKCFFSVEEYEVYMTSQVKKLEIIQDFCNDIIAKHPNTIYKSHALEILSWIDKKETPYIENISYEFGLLIKGNRDGFNVETIYEICDKVSNTIIVFKSGWNDSNPVYEQYPRSYNPDNELLLVEWMFSIDTFIVIMEIHFYEVKNSMAMHMAKLWLFF</sequence>
<evidence type="ECO:0000259" key="1">
    <source>
        <dbReference type="PROSITE" id="PS50097"/>
    </source>
</evidence>
<evidence type="ECO:0000313" key="3">
    <source>
        <dbReference type="EMBL" id="RHZ60895.1"/>
    </source>
</evidence>
<dbReference type="AlphaFoldDB" id="A0A397HCR0"/>
<protein>
    <recommendedName>
        <fullName evidence="5">BTB domain-containing protein</fullName>
    </recommendedName>
</protein>
<evidence type="ECO:0008006" key="5">
    <source>
        <dbReference type="Google" id="ProtNLM"/>
    </source>
</evidence>
<dbReference type="Gene3D" id="1.25.40.420">
    <property type="match status" value="1"/>
</dbReference>
<dbReference type="SUPFAM" id="SSF54695">
    <property type="entry name" value="POZ domain"/>
    <property type="match status" value="1"/>
</dbReference>
<dbReference type="PROSITE" id="PS51886">
    <property type="entry name" value="TLDC"/>
    <property type="match status" value="1"/>
</dbReference>
<dbReference type="InterPro" id="IPR000210">
    <property type="entry name" value="BTB/POZ_dom"/>
</dbReference>
<dbReference type="Pfam" id="PF07534">
    <property type="entry name" value="TLD"/>
    <property type="match status" value="1"/>
</dbReference>
<dbReference type="PROSITE" id="PS50097">
    <property type="entry name" value="BTB"/>
    <property type="match status" value="1"/>
</dbReference>
<dbReference type="PANTHER" id="PTHR46306">
    <property type="entry name" value="BTB/POZ DOMAIN-CONTAINING PROTEIN 9"/>
    <property type="match status" value="1"/>
</dbReference>
<evidence type="ECO:0000259" key="2">
    <source>
        <dbReference type="PROSITE" id="PS51886"/>
    </source>
</evidence>
<accession>A0A397HCR0</accession>
<dbReference type="InterPro" id="IPR011333">
    <property type="entry name" value="SKP1/BTB/POZ_sf"/>
</dbReference>
<dbReference type="Pfam" id="PF00651">
    <property type="entry name" value="BTB"/>
    <property type="match status" value="1"/>
</dbReference>